<sequence length="343" mass="37807">MSLGKRPADRYSLPPGIFLMGPTASGKTALAIDLVERLPCEIISVDSALVYRGMDIGTAKPSLDIRARVPHRLIDIRDPNEAYSAAQFRVDALQAMDEITGAGRIPLLVGGTMLYFRALERGLAPLPPAHPDLRRDLLRQFERLGSAPMHRWLAVLDAASAARIHPNDPQRIQRALEVYLTTGRALGDHWAEAAAQELPYRVVKLAQAPGLAVGQARSFQAGPLQAGSGERERHALRERIAARFDAMLAAGFEAEVESLRVRGDLHPTLPSMRAVGYRQMWHYLDGDYDFARMRELAITATRQLAKRQLTWLRSESDCLWLPEGAPLLDQALERLACAGIGAS</sequence>
<dbReference type="eggNOG" id="COG0324">
    <property type="taxonomic scope" value="Bacteria"/>
</dbReference>
<dbReference type="Gene3D" id="1.10.287.890">
    <property type="entry name" value="Crystal structure of tRNA isopentenylpyrophosphate transferase (bh2366) domain"/>
    <property type="match status" value="1"/>
</dbReference>
<dbReference type="GO" id="GO:0052381">
    <property type="term" value="F:tRNA dimethylallyltransferase activity"/>
    <property type="evidence" value="ECO:0007669"/>
    <property type="project" value="UniProtKB-UniRule"/>
</dbReference>
<comment type="subunit">
    <text evidence="10">Monomer.</text>
</comment>
<dbReference type="Gene3D" id="1.10.20.140">
    <property type="match status" value="1"/>
</dbReference>
<evidence type="ECO:0000256" key="13">
    <source>
        <dbReference type="RuleBase" id="RU003785"/>
    </source>
</evidence>
<keyword evidence="4 10" id="KW-0808">Transferase</keyword>
<keyword evidence="7 10" id="KW-0067">ATP-binding</keyword>
<accession>H8Z842</accession>
<comment type="function">
    <text evidence="2 10 12">Catalyzes the transfer of a dimethylallyl group onto the adenine at position 37 in tRNAs that read codons beginning with uridine, leading to the formation of N6-(dimethylallyl)adenosine (i(6)A).</text>
</comment>
<keyword evidence="5 10" id="KW-0819">tRNA processing</keyword>
<dbReference type="InterPro" id="IPR018022">
    <property type="entry name" value="IPT"/>
</dbReference>
<feature type="binding site" evidence="10">
    <location>
        <begin position="21"/>
        <end position="28"/>
    </location>
    <ligand>
        <name>ATP</name>
        <dbReference type="ChEBI" id="CHEBI:30616"/>
    </ligand>
</feature>
<evidence type="ECO:0000256" key="8">
    <source>
        <dbReference type="ARBA" id="ARBA00022842"/>
    </source>
</evidence>
<dbReference type="HOGENOM" id="CLU_032616_0_0_6"/>
<feature type="region of interest" description="Interaction with substrate tRNA" evidence="10">
    <location>
        <begin position="170"/>
        <end position="174"/>
    </location>
</feature>
<evidence type="ECO:0000313" key="15">
    <source>
        <dbReference type="Proteomes" id="UP000002964"/>
    </source>
</evidence>
<dbReference type="GO" id="GO:0005524">
    <property type="term" value="F:ATP binding"/>
    <property type="evidence" value="ECO:0007669"/>
    <property type="project" value="UniProtKB-UniRule"/>
</dbReference>
<keyword evidence="8 10" id="KW-0460">Magnesium</keyword>
<dbReference type="NCBIfam" id="TIGR00174">
    <property type="entry name" value="miaA"/>
    <property type="match status" value="1"/>
</dbReference>
<dbReference type="Proteomes" id="UP000002964">
    <property type="component" value="Unassembled WGS sequence"/>
</dbReference>
<evidence type="ECO:0000256" key="9">
    <source>
        <dbReference type="ARBA" id="ARBA00049563"/>
    </source>
</evidence>
<reference evidence="15" key="1">
    <citation type="submission" date="2011-06" db="EMBL/GenBank/DDBJ databases">
        <authorList>
            <consortium name="US DOE Joint Genome Institute (JGI-PGF)"/>
            <person name="Lucas S."/>
            <person name="Han J."/>
            <person name="Lapidus A."/>
            <person name="Cheng J.-F."/>
            <person name="Goodwin L."/>
            <person name="Pitluck S."/>
            <person name="Peters L."/>
            <person name="Land M.L."/>
            <person name="Hauser L."/>
            <person name="Vogl K."/>
            <person name="Liu Z."/>
            <person name="Overmann J."/>
            <person name="Frigaard N.-U."/>
            <person name="Bryant D.A."/>
            <person name="Woyke T.J."/>
        </authorList>
    </citation>
    <scope>NUCLEOTIDE SEQUENCE [LARGE SCALE GENOMIC DNA]</scope>
    <source>
        <strain evidence="15">970</strain>
    </source>
</reference>
<evidence type="ECO:0000256" key="4">
    <source>
        <dbReference type="ARBA" id="ARBA00022679"/>
    </source>
</evidence>
<dbReference type="PANTHER" id="PTHR11088">
    <property type="entry name" value="TRNA DIMETHYLALLYLTRANSFERASE"/>
    <property type="match status" value="1"/>
</dbReference>
<feature type="site" description="Interaction with substrate tRNA" evidence="10">
    <location>
        <position position="112"/>
    </location>
</feature>
<feature type="site" description="Interaction with substrate tRNA" evidence="10">
    <location>
        <position position="134"/>
    </location>
</feature>
<evidence type="ECO:0000256" key="12">
    <source>
        <dbReference type="RuleBase" id="RU003784"/>
    </source>
</evidence>
<gene>
    <name evidence="10" type="primary">miaA</name>
    <name evidence="14" type="ORF">Thi970DRAFT_03589</name>
</gene>
<dbReference type="InterPro" id="IPR027417">
    <property type="entry name" value="P-loop_NTPase"/>
</dbReference>
<dbReference type="AlphaFoldDB" id="H8Z842"/>
<dbReference type="HAMAP" id="MF_00185">
    <property type="entry name" value="IPP_trans"/>
    <property type="match status" value="1"/>
</dbReference>
<evidence type="ECO:0000256" key="10">
    <source>
        <dbReference type="HAMAP-Rule" id="MF_00185"/>
    </source>
</evidence>
<feature type="region of interest" description="Interaction with substrate tRNA" evidence="10">
    <location>
        <begin position="46"/>
        <end position="49"/>
    </location>
</feature>
<reference evidence="14 15" key="2">
    <citation type="submission" date="2011-11" db="EMBL/GenBank/DDBJ databases">
        <authorList>
            <consortium name="US DOE Joint Genome Institute"/>
            <person name="Lucas S."/>
            <person name="Han J."/>
            <person name="Lapidus A."/>
            <person name="Cheng J.-F."/>
            <person name="Goodwin L."/>
            <person name="Pitluck S."/>
            <person name="Peters L."/>
            <person name="Ovchinnikova G."/>
            <person name="Zhang X."/>
            <person name="Detter J.C."/>
            <person name="Han C."/>
            <person name="Tapia R."/>
            <person name="Land M."/>
            <person name="Hauser L."/>
            <person name="Kyrpides N."/>
            <person name="Ivanova N."/>
            <person name="Pagani I."/>
            <person name="Vogl K."/>
            <person name="Liu Z."/>
            <person name="Overmann J."/>
            <person name="Frigaard N.-U."/>
            <person name="Bryant D."/>
            <person name="Woyke T."/>
        </authorList>
    </citation>
    <scope>NUCLEOTIDE SEQUENCE [LARGE SCALE GENOMIC DNA]</scope>
    <source>
        <strain evidence="14 15">970</strain>
    </source>
</reference>
<comment type="catalytic activity">
    <reaction evidence="9 10 11">
        <text>adenosine(37) in tRNA + dimethylallyl diphosphate = N(6)-dimethylallyladenosine(37) in tRNA + diphosphate</text>
        <dbReference type="Rhea" id="RHEA:26482"/>
        <dbReference type="Rhea" id="RHEA-COMP:10162"/>
        <dbReference type="Rhea" id="RHEA-COMP:10375"/>
        <dbReference type="ChEBI" id="CHEBI:33019"/>
        <dbReference type="ChEBI" id="CHEBI:57623"/>
        <dbReference type="ChEBI" id="CHEBI:74411"/>
        <dbReference type="ChEBI" id="CHEBI:74415"/>
        <dbReference type="EC" id="2.5.1.75"/>
    </reaction>
</comment>
<dbReference type="STRING" id="631362.Thi970DRAFT_03589"/>
<organism evidence="14 15">
    <name type="scientific">Thiorhodovibrio frisius</name>
    <dbReference type="NCBI Taxonomy" id="631362"/>
    <lineage>
        <taxon>Bacteria</taxon>
        <taxon>Pseudomonadati</taxon>
        <taxon>Pseudomonadota</taxon>
        <taxon>Gammaproteobacteria</taxon>
        <taxon>Chromatiales</taxon>
        <taxon>Chromatiaceae</taxon>
        <taxon>Thiorhodovibrio</taxon>
    </lineage>
</organism>
<dbReference type="PANTHER" id="PTHR11088:SF60">
    <property type="entry name" value="TRNA DIMETHYLALLYLTRANSFERASE"/>
    <property type="match status" value="1"/>
</dbReference>
<feature type="binding site" evidence="10">
    <location>
        <begin position="23"/>
        <end position="28"/>
    </location>
    <ligand>
        <name>substrate</name>
    </ligand>
</feature>
<evidence type="ECO:0000256" key="5">
    <source>
        <dbReference type="ARBA" id="ARBA00022694"/>
    </source>
</evidence>
<dbReference type="Pfam" id="PF01715">
    <property type="entry name" value="IPPT"/>
    <property type="match status" value="1"/>
</dbReference>
<keyword evidence="6 10" id="KW-0547">Nucleotide-binding</keyword>
<name>H8Z842_9GAMM</name>
<dbReference type="InterPro" id="IPR039657">
    <property type="entry name" value="Dimethylallyltransferase"/>
</dbReference>
<comment type="caution">
    <text evidence="10">Lacks conserved residue(s) required for the propagation of feature annotation.</text>
</comment>
<evidence type="ECO:0000313" key="14">
    <source>
        <dbReference type="EMBL" id="EIC19977.1"/>
    </source>
</evidence>
<comment type="cofactor">
    <cofactor evidence="1 10">
        <name>Mg(2+)</name>
        <dbReference type="ChEBI" id="CHEBI:18420"/>
    </cofactor>
</comment>
<dbReference type="EMBL" id="JH603170">
    <property type="protein sequence ID" value="EIC19977.1"/>
    <property type="molecule type" value="Genomic_DNA"/>
</dbReference>
<evidence type="ECO:0000256" key="11">
    <source>
        <dbReference type="RuleBase" id="RU003783"/>
    </source>
</evidence>
<protein>
    <recommendedName>
        <fullName evidence="10">tRNA dimethylallyltransferase</fullName>
        <ecNumber evidence="10">2.5.1.75</ecNumber>
    </recommendedName>
    <alternativeName>
        <fullName evidence="10">Dimethylallyl diphosphate:tRNA dimethylallyltransferase</fullName>
        <shortName evidence="10">DMAPP:tRNA dimethylallyltransferase</shortName>
        <shortName evidence="10">DMATase</shortName>
    </alternativeName>
    <alternativeName>
        <fullName evidence="10">Isopentenyl-diphosphate:tRNA isopentenyltransferase</fullName>
        <shortName evidence="10">IPP transferase</shortName>
        <shortName evidence="10">IPPT</shortName>
        <shortName evidence="10">IPTase</shortName>
    </alternativeName>
</protein>
<evidence type="ECO:0000256" key="7">
    <source>
        <dbReference type="ARBA" id="ARBA00022840"/>
    </source>
</evidence>
<dbReference type="SUPFAM" id="SSF52540">
    <property type="entry name" value="P-loop containing nucleoside triphosphate hydrolases"/>
    <property type="match status" value="1"/>
</dbReference>
<evidence type="ECO:0000256" key="2">
    <source>
        <dbReference type="ARBA" id="ARBA00003213"/>
    </source>
</evidence>
<dbReference type="Gene3D" id="3.40.50.300">
    <property type="entry name" value="P-loop containing nucleotide triphosphate hydrolases"/>
    <property type="match status" value="1"/>
</dbReference>
<comment type="similarity">
    <text evidence="3 10 13">Belongs to the IPP transferase family.</text>
</comment>
<keyword evidence="15" id="KW-1185">Reference proteome</keyword>
<dbReference type="GO" id="GO:0006400">
    <property type="term" value="P:tRNA modification"/>
    <property type="evidence" value="ECO:0007669"/>
    <property type="project" value="TreeGrafter"/>
</dbReference>
<evidence type="ECO:0000256" key="1">
    <source>
        <dbReference type="ARBA" id="ARBA00001946"/>
    </source>
</evidence>
<dbReference type="EC" id="2.5.1.75" evidence="10"/>
<proteinExistence type="inferred from homology"/>
<evidence type="ECO:0000256" key="6">
    <source>
        <dbReference type="ARBA" id="ARBA00022741"/>
    </source>
</evidence>
<evidence type="ECO:0000256" key="3">
    <source>
        <dbReference type="ARBA" id="ARBA00005842"/>
    </source>
</evidence>